<protein>
    <submittedName>
        <fullName evidence="1">Uncharacterized protein</fullName>
    </submittedName>
</protein>
<reference evidence="1" key="1">
    <citation type="journal article" date="2017" name="Proc. Natl. Acad. Sci. U.S.A.">
        <title>Comparative genomics uncovers the prolific and distinctive metabolic potential of the cyanobacterial genus Moorea.</title>
        <authorList>
            <person name="Leao T."/>
            <person name="Castelao G."/>
            <person name="Korobeynikov A."/>
            <person name="Monroe E.A."/>
            <person name="Podell S."/>
            <person name="Glukhov E."/>
            <person name="Allen E.E."/>
            <person name="Gerwick W.H."/>
            <person name="Gerwick L."/>
        </authorList>
    </citation>
    <scope>NUCLEOTIDE SEQUENCE</scope>
    <source>
        <strain evidence="1">JHB</strain>
    </source>
</reference>
<dbReference type="Proteomes" id="UP000176944">
    <property type="component" value="Chromosome"/>
</dbReference>
<sequence length="42" mass="4462">MGEIPFGLTGSPVPLLHRYLINSCLLPLASCLSQAGVCSQFK</sequence>
<dbReference type="EMBL" id="CP017708">
    <property type="protein sequence ID" value="WAN68855.1"/>
    <property type="molecule type" value="Genomic_DNA"/>
</dbReference>
<name>A0A9Q9UVH9_MOOP1</name>
<reference evidence="1" key="2">
    <citation type="submission" date="2022-10" db="EMBL/GenBank/DDBJ databases">
        <authorList>
            <person name="Ngo T.-E."/>
        </authorList>
    </citation>
    <scope>NUCLEOTIDE SEQUENCE</scope>
    <source>
        <strain evidence="1">JHB</strain>
    </source>
</reference>
<dbReference type="AlphaFoldDB" id="A0A9Q9UVH9"/>
<gene>
    <name evidence="1" type="ORF">BJP36_41570</name>
</gene>
<proteinExistence type="predicted"/>
<organism evidence="1">
    <name type="scientific">Moorena producens (strain JHB)</name>
    <dbReference type="NCBI Taxonomy" id="1454205"/>
    <lineage>
        <taxon>Bacteria</taxon>
        <taxon>Bacillati</taxon>
        <taxon>Cyanobacteriota</taxon>
        <taxon>Cyanophyceae</taxon>
        <taxon>Coleofasciculales</taxon>
        <taxon>Coleofasciculaceae</taxon>
        <taxon>Moorena</taxon>
    </lineage>
</organism>
<evidence type="ECO:0000313" key="1">
    <source>
        <dbReference type="EMBL" id="WAN68855.1"/>
    </source>
</evidence>
<accession>A0A9Q9UVH9</accession>